<dbReference type="PANTHER" id="PTHR30024:SF47">
    <property type="entry name" value="TAURINE-BINDING PERIPLASMIC PROTEIN"/>
    <property type="match status" value="1"/>
</dbReference>
<dbReference type="Gene3D" id="3.40.190.10">
    <property type="entry name" value="Periplasmic binding protein-like II"/>
    <property type="match status" value="2"/>
</dbReference>
<dbReference type="PANTHER" id="PTHR30024">
    <property type="entry name" value="ALIPHATIC SULFONATES-BINDING PROTEIN-RELATED"/>
    <property type="match status" value="1"/>
</dbReference>
<protein>
    <submittedName>
        <fullName evidence="4">ABC transporter substrate-binding protein</fullName>
    </submittedName>
</protein>
<evidence type="ECO:0000313" key="5">
    <source>
        <dbReference type="Proteomes" id="UP001596109"/>
    </source>
</evidence>
<evidence type="ECO:0000256" key="2">
    <source>
        <dbReference type="ARBA" id="ARBA00010742"/>
    </source>
</evidence>
<comment type="similarity">
    <text evidence="2">Belongs to the bacterial solute-binding protein SsuA/TauA family.</text>
</comment>
<dbReference type="Proteomes" id="UP001596109">
    <property type="component" value="Unassembled WGS sequence"/>
</dbReference>
<comment type="subcellular location">
    <subcellularLocation>
        <location evidence="1">Periplasm</location>
    </subcellularLocation>
</comment>
<evidence type="ECO:0000256" key="1">
    <source>
        <dbReference type="ARBA" id="ARBA00004418"/>
    </source>
</evidence>
<sequence>MKRFITGFVSVLLVGLLAACGSDNQQNGKASAEGEKQDGPVEIKLGVGYATEENLWLIKVASELAPNYGEKYTLDLQQFRANTDRLNAYRANQIDGGTLGQGASIMSVAQGVDMKVVANIAKESMDEGFNSTFMGLKKAGYQSAADLTGKTIGIPDFKSPSDMWVRSSVRAAGLNPDKDVDYAVLPIPAMEEAVRSGKIDVGMFPQPFYDMAESSGDLDSVFSSKDGVPVEEDFLNLFLNPSFIEENKEAVQALVEDLQFMTQYYLENTVEARQKLLDAEFVLAEPEIYLNLTDYHRATDVSFDREGWDFVQDILLKEGWIEQEVDLDALIDDSFLAK</sequence>
<dbReference type="PROSITE" id="PS51257">
    <property type="entry name" value="PROKAR_LIPOPROTEIN"/>
    <property type="match status" value="1"/>
</dbReference>
<dbReference type="Pfam" id="PF13379">
    <property type="entry name" value="NMT1_2"/>
    <property type="match status" value="1"/>
</dbReference>
<keyword evidence="5" id="KW-1185">Reference proteome</keyword>
<comment type="caution">
    <text evidence="4">The sequence shown here is derived from an EMBL/GenBank/DDBJ whole genome shotgun (WGS) entry which is preliminary data.</text>
</comment>
<reference evidence="5" key="1">
    <citation type="journal article" date="2019" name="Int. J. Syst. Evol. Microbiol.">
        <title>The Global Catalogue of Microorganisms (GCM) 10K type strain sequencing project: providing services to taxonomists for standard genome sequencing and annotation.</title>
        <authorList>
            <consortium name="The Broad Institute Genomics Platform"/>
            <consortium name="The Broad Institute Genome Sequencing Center for Infectious Disease"/>
            <person name="Wu L."/>
            <person name="Ma J."/>
        </authorList>
    </citation>
    <scope>NUCLEOTIDE SEQUENCE [LARGE SCALE GENOMIC DNA]</scope>
    <source>
        <strain evidence="5">CGMCC 4.1434</strain>
    </source>
</reference>
<organism evidence="4 5">
    <name type="scientific">Sporosarcina soli</name>
    <dbReference type="NCBI Taxonomy" id="334736"/>
    <lineage>
        <taxon>Bacteria</taxon>
        <taxon>Bacillati</taxon>
        <taxon>Bacillota</taxon>
        <taxon>Bacilli</taxon>
        <taxon>Bacillales</taxon>
        <taxon>Caryophanaceae</taxon>
        <taxon>Sporosarcina</taxon>
    </lineage>
</organism>
<dbReference type="RefSeq" id="WP_381430244.1">
    <property type="nucleotide sequence ID" value="NZ_JBHSNO010000001.1"/>
</dbReference>
<name>A0ABW0TH72_9BACL</name>
<proteinExistence type="inferred from homology"/>
<gene>
    <name evidence="4" type="ORF">ACFPRA_02515</name>
</gene>
<evidence type="ECO:0000313" key="4">
    <source>
        <dbReference type="EMBL" id="MFC5587780.1"/>
    </source>
</evidence>
<dbReference type="EMBL" id="JBHSNO010000001">
    <property type="protein sequence ID" value="MFC5587780.1"/>
    <property type="molecule type" value="Genomic_DNA"/>
</dbReference>
<accession>A0ABW0TH72</accession>
<dbReference type="SUPFAM" id="SSF53850">
    <property type="entry name" value="Periplasmic binding protein-like II"/>
    <property type="match status" value="1"/>
</dbReference>
<evidence type="ECO:0000256" key="3">
    <source>
        <dbReference type="ARBA" id="ARBA00022729"/>
    </source>
</evidence>
<keyword evidence="3" id="KW-0732">Signal</keyword>